<sequence>MAAQHSTPLNEDSDEESLTLLQKWHEVIEMQHKASITAAAAAARSAASPMNISDPDGNSTDDDPDTHEDDLIPLRYRSGRGRKNGEVESGRARFWANCKAIRREQWLEKSRFESLLRESSFIGGPHWNEMEIQKPGAATPALLHDGLRGGLDWKRGMDTFTVTNSDFEVQ</sequence>
<name>T0KV70_COLGC</name>
<protein>
    <submittedName>
        <fullName evidence="2">Uncharacterized protein</fullName>
    </submittedName>
</protein>
<evidence type="ECO:0000313" key="2">
    <source>
        <dbReference type="EMBL" id="EQB43221.1"/>
    </source>
</evidence>
<proteinExistence type="predicted"/>
<feature type="compositionally biased region" description="Acidic residues" evidence="1">
    <location>
        <begin position="59"/>
        <end position="68"/>
    </location>
</feature>
<evidence type="ECO:0000313" key="3">
    <source>
        <dbReference type="Proteomes" id="UP000015530"/>
    </source>
</evidence>
<organism evidence="2 3">
    <name type="scientific">Colletotrichum gloeosporioides (strain Cg-14)</name>
    <name type="common">Anthracnose fungus</name>
    <name type="synonym">Glomerella cingulata</name>
    <dbReference type="NCBI Taxonomy" id="1237896"/>
    <lineage>
        <taxon>Eukaryota</taxon>
        <taxon>Fungi</taxon>
        <taxon>Dikarya</taxon>
        <taxon>Ascomycota</taxon>
        <taxon>Pezizomycotina</taxon>
        <taxon>Sordariomycetes</taxon>
        <taxon>Hypocreomycetidae</taxon>
        <taxon>Glomerellales</taxon>
        <taxon>Glomerellaceae</taxon>
        <taxon>Colletotrichum</taxon>
        <taxon>Colletotrichum gloeosporioides species complex</taxon>
    </lineage>
</organism>
<reference evidence="3" key="1">
    <citation type="journal article" date="2013" name="Mol. Plant Microbe Interact.">
        <title>Global aspects of pacC regulation of pathogenicity genes in Colletotrichum gloeosporioides as revealed by transcriptome analysis.</title>
        <authorList>
            <person name="Alkan N."/>
            <person name="Meng X."/>
            <person name="Friedlander G."/>
            <person name="Reuveni E."/>
            <person name="Sukno S."/>
            <person name="Sherman A."/>
            <person name="Thon M."/>
            <person name="Fluhr R."/>
            <person name="Prusky D."/>
        </authorList>
    </citation>
    <scope>NUCLEOTIDE SEQUENCE [LARGE SCALE GENOMIC DNA]</scope>
    <source>
        <strain evidence="3">Cg-14</strain>
    </source>
</reference>
<dbReference type="EMBL" id="AMYD01004388">
    <property type="protein sequence ID" value="EQB43221.1"/>
    <property type="molecule type" value="Genomic_DNA"/>
</dbReference>
<feature type="region of interest" description="Disordered" evidence="1">
    <location>
        <begin position="39"/>
        <end position="89"/>
    </location>
</feature>
<feature type="compositionally biased region" description="Low complexity" evidence="1">
    <location>
        <begin position="39"/>
        <end position="58"/>
    </location>
</feature>
<accession>T0KV70</accession>
<comment type="caution">
    <text evidence="2">The sequence shown here is derived from an EMBL/GenBank/DDBJ whole genome shotgun (WGS) entry which is preliminary data.</text>
</comment>
<evidence type="ECO:0000256" key="1">
    <source>
        <dbReference type="SAM" id="MobiDB-lite"/>
    </source>
</evidence>
<dbReference type="AlphaFoldDB" id="T0KV70"/>
<dbReference type="HOGENOM" id="CLU_1570507_0_0_1"/>
<dbReference type="Proteomes" id="UP000015530">
    <property type="component" value="Unassembled WGS sequence"/>
</dbReference>
<gene>
    <name evidence="2" type="ORF">CGLO_18145</name>
</gene>